<proteinExistence type="predicted"/>
<dbReference type="Pfam" id="PF00916">
    <property type="entry name" value="Sulfate_transp"/>
    <property type="match status" value="1"/>
</dbReference>
<evidence type="ECO:0000313" key="7">
    <source>
        <dbReference type="EMBL" id="VDK73817.1"/>
    </source>
</evidence>
<gene>
    <name evidence="7" type="ORF">CGOC_LOCUS6972</name>
</gene>
<protein>
    <recommendedName>
        <fullName evidence="6">SLC26A/SulP transporter domain-containing protein</fullName>
    </recommendedName>
</protein>
<dbReference type="GO" id="GO:0055085">
    <property type="term" value="P:transmembrane transport"/>
    <property type="evidence" value="ECO:0007669"/>
    <property type="project" value="InterPro"/>
</dbReference>
<dbReference type="OrthoDB" id="5867313at2759"/>
<dbReference type="GO" id="GO:0016020">
    <property type="term" value="C:membrane"/>
    <property type="evidence" value="ECO:0007669"/>
    <property type="project" value="UniProtKB-SubCell"/>
</dbReference>
<feature type="transmembrane region" description="Helical" evidence="5">
    <location>
        <begin position="34"/>
        <end position="61"/>
    </location>
</feature>
<reference evidence="7 8" key="1">
    <citation type="submission" date="2018-11" db="EMBL/GenBank/DDBJ databases">
        <authorList>
            <consortium name="Pathogen Informatics"/>
        </authorList>
    </citation>
    <scope>NUCLEOTIDE SEQUENCE [LARGE SCALE GENOMIC DNA]</scope>
</reference>
<comment type="subcellular location">
    <subcellularLocation>
        <location evidence="1">Membrane</location>
        <topology evidence="1">Multi-pass membrane protein</topology>
    </subcellularLocation>
</comment>
<accession>A0A3P6SNB6</accession>
<evidence type="ECO:0000256" key="4">
    <source>
        <dbReference type="ARBA" id="ARBA00023136"/>
    </source>
</evidence>
<sequence>MCVLASIIVVALLGMFEKFETLSVLWKLSKIDFSIWVVAFVATLGIDVMEGLAIAIFFALFTTVIREQWPRWHILANISGTNDFRDMERYKHIYFFNVNF</sequence>
<name>A0A3P6SNB6_CYLGO</name>
<organism evidence="7 8">
    <name type="scientific">Cylicostephanus goldi</name>
    <name type="common">Nematode worm</name>
    <dbReference type="NCBI Taxonomy" id="71465"/>
    <lineage>
        <taxon>Eukaryota</taxon>
        <taxon>Metazoa</taxon>
        <taxon>Ecdysozoa</taxon>
        <taxon>Nematoda</taxon>
        <taxon>Chromadorea</taxon>
        <taxon>Rhabditida</taxon>
        <taxon>Rhabditina</taxon>
        <taxon>Rhabditomorpha</taxon>
        <taxon>Strongyloidea</taxon>
        <taxon>Strongylidae</taxon>
        <taxon>Cylicostephanus</taxon>
    </lineage>
</organism>
<evidence type="ECO:0000313" key="8">
    <source>
        <dbReference type="Proteomes" id="UP000271889"/>
    </source>
</evidence>
<dbReference type="Proteomes" id="UP000271889">
    <property type="component" value="Unassembled WGS sequence"/>
</dbReference>
<dbReference type="AlphaFoldDB" id="A0A3P6SNB6"/>
<keyword evidence="8" id="KW-1185">Reference proteome</keyword>
<feature type="domain" description="SLC26A/SulP transporter" evidence="6">
    <location>
        <begin position="1"/>
        <end position="39"/>
    </location>
</feature>
<keyword evidence="4 5" id="KW-0472">Membrane</keyword>
<evidence type="ECO:0000256" key="1">
    <source>
        <dbReference type="ARBA" id="ARBA00004141"/>
    </source>
</evidence>
<keyword evidence="3 5" id="KW-1133">Transmembrane helix</keyword>
<keyword evidence="2 5" id="KW-0812">Transmembrane</keyword>
<evidence type="ECO:0000259" key="6">
    <source>
        <dbReference type="Pfam" id="PF00916"/>
    </source>
</evidence>
<dbReference type="PANTHER" id="PTHR11814">
    <property type="entry name" value="SULFATE TRANSPORTER"/>
    <property type="match status" value="1"/>
</dbReference>
<dbReference type="InterPro" id="IPR011547">
    <property type="entry name" value="SLC26A/SulP_dom"/>
</dbReference>
<evidence type="ECO:0000256" key="3">
    <source>
        <dbReference type="ARBA" id="ARBA00022989"/>
    </source>
</evidence>
<dbReference type="InterPro" id="IPR001902">
    <property type="entry name" value="SLC26A/SulP_fam"/>
</dbReference>
<evidence type="ECO:0000256" key="5">
    <source>
        <dbReference type="SAM" id="Phobius"/>
    </source>
</evidence>
<evidence type="ECO:0000256" key="2">
    <source>
        <dbReference type="ARBA" id="ARBA00022692"/>
    </source>
</evidence>
<dbReference type="EMBL" id="UYRV01023553">
    <property type="protein sequence ID" value="VDK73817.1"/>
    <property type="molecule type" value="Genomic_DNA"/>
</dbReference>